<dbReference type="AlphaFoldDB" id="I0ALM5"/>
<feature type="transmembrane region" description="Helical" evidence="1">
    <location>
        <begin position="146"/>
        <end position="167"/>
    </location>
</feature>
<sequence>MTELSKVLKREIKEFVLTLKDFDRKVVTVFLTVAVLQTFSWYFTSRRFFRENLFEYFLQYKDPYLIEYLYWFWGDFLTFALPTIFIIKFFFKENIADYGFRLGEWRQGFVLSIIFLSIMIPIIWFASSSNDFIQKYPHLSSAKDSWNTLFIYESGMLVYMIGWEFIWRGFMLFGLEKKFGSYAIFIQMIPFVILHNGKPFLETLGSIPGGIALGWLALRTRSFYYCVAVHIGVMYSIDLISIIRFRTNEYGIGIESIFNIIGHIF</sequence>
<feature type="transmembrane region" description="Helical" evidence="1">
    <location>
        <begin position="222"/>
        <end position="243"/>
    </location>
</feature>
<dbReference type="eggNOG" id="COG1266">
    <property type="taxonomic scope" value="Bacteria"/>
</dbReference>
<keyword evidence="1" id="KW-0472">Membrane</keyword>
<evidence type="ECO:0000313" key="3">
    <source>
        <dbReference type="EMBL" id="AFH49882.1"/>
    </source>
</evidence>
<feature type="transmembrane region" description="Helical" evidence="1">
    <location>
        <begin position="26"/>
        <end position="44"/>
    </location>
</feature>
<gene>
    <name evidence="3" type="ordered locus">IALB_2177</name>
</gene>
<evidence type="ECO:0000313" key="4">
    <source>
        <dbReference type="Proteomes" id="UP000007394"/>
    </source>
</evidence>
<keyword evidence="1" id="KW-1133">Transmembrane helix</keyword>
<name>I0ALM5_IGNAJ</name>
<dbReference type="EMBL" id="CP003418">
    <property type="protein sequence ID" value="AFH49882.1"/>
    <property type="molecule type" value="Genomic_DNA"/>
</dbReference>
<organism evidence="3 4">
    <name type="scientific">Ignavibacterium album (strain DSM 19864 / JCM 16511 / NBRC 101810 / Mat9-16)</name>
    <dbReference type="NCBI Taxonomy" id="945713"/>
    <lineage>
        <taxon>Bacteria</taxon>
        <taxon>Pseudomonadati</taxon>
        <taxon>Ignavibacteriota</taxon>
        <taxon>Ignavibacteria</taxon>
        <taxon>Ignavibacteriales</taxon>
        <taxon>Ignavibacteriaceae</taxon>
        <taxon>Ignavibacterium</taxon>
    </lineage>
</organism>
<feature type="transmembrane region" description="Helical" evidence="1">
    <location>
        <begin position="108"/>
        <end position="126"/>
    </location>
</feature>
<accession>I0ALM5</accession>
<dbReference type="GO" id="GO:0080120">
    <property type="term" value="P:CAAX-box protein maturation"/>
    <property type="evidence" value="ECO:0007669"/>
    <property type="project" value="UniProtKB-ARBA"/>
</dbReference>
<reference evidence="3 4" key="1">
    <citation type="journal article" date="2012" name="Front. Microbiol.">
        <title>Complete genome of Ignavibacterium album, a metabolically versatile, flagellated, facultative anaerobe from the phylum Chlorobi.</title>
        <authorList>
            <person name="Liu Z."/>
            <person name="Frigaard N.-U."/>
            <person name="Vogl K."/>
            <person name="Iino T."/>
            <person name="Ohkuma M."/>
            <person name="Overmann J."/>
            <person name="Bryant D.A."/>
        </authorList>
    </citation>
    <scope>NUCLEOTIDE SEQUENCE [LARGE SCALE GENOMIC DNA]</scope>
    <source>
        <strain evidence="4">DSM 19864 / JCM 16511 / NBRC 101810 / Mat9-16</strain>
    </source>
</reference>
<dbReference type="STRING" id="945713.IALB_2177"/>
<feature type="transmembrane region" description="Helical" evidence="1">
    <location>
        <begin position="68"/>
        <end position="87"/>
    </location>
</feature>
<feature type="domain" description="CAAX prenyl protease 2/Lysostaphin resistance protein A-like" evidence="2">
    <location>
        <begin position="150"/>
        <end position="232"/>
    </location>
</feature>
<evidence type="ECO:0000256" key="1">
    <source>
        <dbReference type="SAM" id="Phobius"/>
    </source>
</evidence>
<dbReference type="Proteomes" id="UP000007394">
    <property type="component" value="Chromosome"/>
</dbReference>
<dbReference type="InterPro" id="IPR003675">
    <property type="entry name" value="Rce1/LyrA-like_dom"/>
</dbReference>
<dbReference type="Pfam" id="PF02517">
    <property type="entry name" value="Rce1-like"/>
    <property type="match status" value="1"/>
</dbReference>
<feature type="transmembrane region" description="Helical" evidence="1">
    <location>
        <begin position="179"/>
        <end position="197"/>
    </location>
</feature>
<dbReference type="HOGENOM" id="CLU_1049276_0_0_10"/>
<dbReference type="GO" id="GO:0004175">
    <property type="term" value="F:endopeptidase activity"/>
    <property type="evidence" value="ECO:0007669"/>
    <property type="project" value="UniProtKB-ARBA"/>
</dbReference>
<keyword evidence="1" id="KW-0812">Transmembrane</keyword>
<keyword evidence="4" id="KW-1185">Reference proteome</keyword>
<dbReference type="KEGG" id="ial:IALB_2177"/>
<evidence type="ECO:0000259" key="2">
    <source>
        <dbReference type="Pfam" id="PF02517"/>
    </source>
</evidence>
<protein>
    <recommendedName>
        <fullName evidence="2">CAAX prenyl protease 2/Lysostaphin resistance protein A-like domain-containing protein</fullName>
    </recommendedName>
</protein>
<proteinExistence type="predicted"/>